<dbReference type="InterPro" id="IPR004405">
    <property type="entry name" value="TF_pelota"/>
</dbReference>
<dbReference type="OMA" id="DDLWHLK"/>
<dbReference type="InParanoid" id="L2GYG6"/>
<organism evidence="3 4">
    <name type="scientific">Vavraia culicis (isolate floridensis)</name>
    <name type="common">Microsporidian parasite</name>
    <dbReference type="NCBI Taxonomy" id="948595"/>
    <lineage>
        <taxon>Eukaryota</taxon>
        <taxon>Fungi</taxon>
        <taxon>Fungi incertae sedis</taxon>
        <taxon>Microsporidia</taxon>
        <taxon>Pleistophoridae</taxon>
        <taxon>Vavraia</taxon>
    </lineage>
</organism>
<accession>L2GYG6</accession>
<dbReference type="AlphaFoldDB" id="L2GYG6"/>
<dbReference type="GO" id="GO:0071025">
    <property type="term" value="P:RNA surveillance"/>
    <property type="evidence" value="ECO:0007669"/>
    <property type="project" value="InterPro"/>
</dbReference>
<dbReference type="Pfam" id="PF03465">
    <property type="entry name" value="eRF1_3"/>
    <property type="match status" value="1"/>
</dbReference>
<sequence>MIINSLNQATNTLRITPTHPSDIHILFQNLCTSHTITMSTTRKVEINDQKKRVSINLTIRVCTVTIDLENSSLCVRGQIAREAENVRMGSYHNMNIGLNDCFSLEVGSDLWQMVDRLVCDIVVFMVVIMRNGRFEIGVVDEYGVECKGTYKKKDFTKFMKERCTNGAQKDGECDKMEMKQASRRHRGKKPSGDTHRSITNNYRVKYIVCNFDVSLLVSTNIPAHTINISKEHEKLPFKALVENILSSLTNTAIPFIKDLMAANRFLRMYEQADDLIALGVKDVLSAIEFSAIETMIVTVGLYCSYDVEERERIRKMVEMVGKAKKVVIVSDGHACGKKLNDIGGIGAILKYNYKENM</sequence>
<dbReference type="PANTHER" id="PTHR10853">
    <property type="entry name" value="PELOTA"/>
    <property type="match status" value="1"/>
</dbReference>
<dbReference type="Gene3D" id="3.30.1330.30">
    <property type="match status" value="1"/>
</dbReference>
<evidence type="ECO:0000313" key="4">
    <source>
        <dbReference type="Proteomes" id="UP000011081"/>
    </source>
</evidence>
<feature type="domain" description="Pelota N-terminal" evidence="2">
    <location>
        <begin position="8"/>
        <end position="113"/>
    </location>
</feature>
<dbReference type="GO" id="GO:0005737">
    <property type="term" value="C:cytoplasm"/>
    <property type="evidence" value="ECO:0007669"/>
    <property type="project" value="UniProtKB-SubCell"/>
</dbReference>
<proteinExistence type="predicted"/>
<dbReference type="InterPro" id="IPR058547">
    <property type="entry name" value="Pelota_N"/>
</dbReference>
<dbReference type="Proteomes" id="UP000011081">
    <property type="component" value="Unassembled WGS sequence"/>
</dbReference>
<name>L2GYG6_VAVCU</name>
<dbReference type="SUPFAM" id="SSF159065">
    <property type="entry name" value="Dom34/Pelota N-terminal domain-like"/>
    <property type="match status" value="1"/>
</dbReference>
<gene>
    <name evidence="3" type="ORF">VCUG_00164</name>
</gene>
<dbReference type="RefSeq" id="XP_008073185.1">
    <property type="nucleotide sequence ID" value="XM_008074994.1"/>
</dbReference>
<dbReference type="VEuPathDB" id="MicrosporidiaDB:VCUG_00164"/>
<evidence type="ECO:0000259" key="2">
    <source>
        <dbReference type="Pfam" id="PF26356"/>
    </source>
</evidence>
<evidence type="ECO:0000259" key="1">
    <source>
        <dbReference type="Pfam" id="PF03465"/>
    </source>
</evidence>
<feature type="domain" description="eRF1" evidence="1">
    <location>
        <begin position="256"/>
        <end position="352"/>
    </location>
</feature>
<evidence type="ECO:0008006" key="5">
    <source>
        <dbReference type="Google" id="ProtNLM"/>
    </source>
</evidence>
<dbReference type="GO" id="GO:0070651">
    <property type="term" value="P:nonfunctional rRNA decay"/>
    <property type="evidence" value="ECO:0007669"/>
    <property type="project" value="TreeGrafter"/>
</dbReference>
<dbReference type="GO" id="GO:0070481">
    <property type="term" value="P:nuclear-transcribed mRNA catabolic process, non-stop decay"/>
    <property type="evidence" value="ECO:0007669"/>
    <property type="project" value="InterPro"/>
</dbReference>
<dbReference type="GO" id="GO:0032790">
    <property type="term" value="P:ribosome disassembly"/>
    <property type="evidence" value="ECO:0007669"/>
    <property type="project" value="TreeGrafter"/>
</dbReference>
<dbReference type="GO" id="GO:0070966">
    <property type="term" value="P:nuclear-transcribed mRNA catabolic process, no-go decay"/>
    <property type="evidence" value="ECO:0007669"/>
    <property type="project" value="InterPro"/>
</dbReference>
<dbReference type="PANTHER" id="PTHR10853:SF0">
    <property type="entry name" value="PROTEIN PELOTA HOMOLOG"/>
    <property type="match status" value="1"/>
</dbReference>
<protein>
    <recommendedName>
        <fullName evidence="5">eRF1 domain-containing protein</fullName>
    </recommendedName>
</protein>
<dbReference type="HOGENOM" id="CLU_776589_0_0_1"/>
<dbReference type="GO" id="GO:0046872">
    <property type="term" value="F:metal ion binding"/>
    <property type="evidence" value="ECO:0007669"/>
    <property type="project" value="UniProtKB-KW"/>
</dbReference>
<dbReference type="Pfam" id="PF26356">
    <property type="entry name" value="Pelota_N"/>
    <property type="match status" value="1"/>
</dbReference>
<dbReference type="EMBL" id="GL877405">
    <property type="protein sequence ID" value="ELA48328.1"/>
    <property type="molecule type" value="Genomic_DNA"/>
</dbReference>
<dbReference type="InterPro" id="IPR005142">
    <property type="entry name" value="eRF1_3"/>
</dbReference>
<dbReference type="InterPro" id="IPR029064">
    <property type="entry name" value="Ribosomal_eL30-like_sf"/>
</dbReference>
<dbReference type="OrthoDB" id="10249111at2759"/>
<dbReference type="Gene3D" id="2.30.30.870">
    <property type="entry name" value="Pelota, domain A"/>
    <property type="match status" value="1"/>
</dbReference>
<evidence type="ECO:0000313" key="3">
    <source>
        <dbReference type="EMBL" id="ELA48328.1"/>
    </source>
</evidence>
<dbReference type="InterPro" id="IPR038069">
    <property type="entry name" value="Pelota/DOM34_N"/>
</dbReference>
<keyword evidence="4" id="KW-1185">Reference proteome</keyword>
<dbReference type="FunCoup" id="L2GYG6">
    <property type="interactions" value="139"/>
</dbReference>
<dbReference type="SUPFAM" id="SSF55315">
    <property type="entry name" value="L30e-like"/>
    <property type="match status" value="1"/>
</dbReference>
<reference evidence="4" key="1">
    <citation type="submission" date="2011-03" db="EMBL/GenBank/DDBJ databases">
        <title>The genome sequence of Vavraia culicis strain floridensis.</title>
        <authorList>
            <consortium name="The Broad Institute Genome Sequencing Platform"/>
            <person name="Cuomo C."/>
            <person name="Becnel J."/>
            <person name="Sanscrainte N."/>
            <person name="Young S.K."/>
            <person name="Zeng Q."/>
            <person name="Gargeya S."/>
            <person name="Fitzgerald M."/>
            <person name="Haas B."/>
            <person name="Abouelleil A."/>
            <person name="Alvarado L."/>
            <person name="Arachchi H.M."/>
            <person name="Berlin A."/>
            <person name="Chapman S.B."/>
            <person name="Gearin G."/>
            <person name="Goldberg J."/>
            <person name="Griggs A."/>
            <person name="Gujja S."/>
            <person name="Hansen M."/>
            <person name="Heiman D."/>
            <person name="Howarth C."/>
            <person name="Larimer J."/>
            <person name="Lui A."/>
            <person name="MacDonald P.J.P."/>
            <person name="McCowen C."/>
            <person name="Montmayeur A."/>
            <person name="Murphy C."/>
            <person name="Neiman D."/>
            <person name="Pearson M."/>
            <person name="Priest M."/>
            <person name="Roberts A."/>
            <person name="Saif S."/>
            <person name="Shea T."/>
            <person name="Sisk P."/>
            <person name="Stolte C."/>
            <person name="Sykes S."/>
            <person name="Wortman J."/>
            <person name="Nusbaum C."/>
            <person name="Birren B."/>
        </authorList>
    </citation>
    <scope>NUCLEOTIDE SEQUENCE [LARGE SCALE GENOMIC DNA]</scope>
    <source>
        <strain evidence="4">floridensis</strain>
    </source>
</reference>
<dbReference type="STRING" id="948595.L2GYG6"/>
<dbReference type="GeneID" id="19878055"/>